<evidence type="ECO:0000256" key="4">
    <source>
        <dbReference type="ARBA" id="ARBA00023136"/>
    </source>
</evidence>
<dbReference type="RefSeq" id="WP_044855443.1">
    <property type="nucleotide sequence ID" value="NZ_CP016174.1"/>
</dbReference>
<protein>
    <recommendedName>
        <fullName evidence="8">Invasion protein</fullName>
    </recommendedName>
</protein>
<feature type="transmembrane region" description="Helical" evidence="5">
    <location>
        <begin position="37"/>
        <end position="63"/>
    </location>
</feature>
<keyword evidence="4 5" id="KW-0472">Membrane</keyword>
<evidence type="ECO:0000313" key="7">
    <source>
        <dbReference type="Proteomes" id="UP000093695"/>
    </source>
</evidence>
<evidence type="ECO:0008006" key="8">
    <source>
        <dbReference type="Google" id="ProtNLM"/>
    </source>
</evidence>
<feature type="transmembrane region" description="Helical" evidence="5">
    <location>
        <begin position="69"/>
        <end position="87"/>
    </location>
</feature>
<feature type="transmembrane region" description="Helical" evidence="5">
    <location>
        <begin position="99"/>
        <end position="116"/>
    </location>
</feature>
<evidence type="ECO:0000256" key="3">
    <source>
        <dbReference type="ARBA" id="ARBA00022989"/>
    </source>
</evidence>
<evidence type="ECO:0000256" key="2">
    <source>
        <dbReference type="ARBA" id="ARBA00022692"/>
    </source>
</evidence>
<accession>A0A193C4B1</accession>
<keyword evidence="2 5" id="KW-0812">Transmembrane</keyword>
<keyword evidence="3 5" id="KW-1133">Transmembrane helix</keyword>
<dbReference type="Proteomes" id="UP000093695">
    <property type="component" value="Chromosome"/>
</dbReference>
<dbReference type="EMBL" id="CP016174">
    <property type="protein sequence ID" value="ANN19396.1"/>
    <property type="molecule type" value="Genomic_DNA"/>
</dbReference>
<dbReference type="InterPro" id="IPR032808">
    <property type="entry name" value="DoxX"/>
</dbReference>
<name>A0A193C4B1_AMYOR</name>
<reference evidence="6 7" key="1">
    <citation type="journal article" date="2015" name="Genome Announc.">
        <title>Draft Genome Sequence of Norvancomycin-Producing Strain Amycolatopsis orientalis CPCC200066.</title>
        <authorList>
            <person name="Lei X."/>
            <person name="Yuan F."/>
            <person name="Shi Y."/>
            <person name="Li X."/>
            <person name="Wang L."/>
            <person name="Hong B."/>
        </authorList>
    </citation>
    <scope>NUCLEOTIDE SEQUENCE [LARGE SCALE GENOMIC DNA]</scope>
    <source>
        <strain evidence="6 7">B-37</strain>
    </source>
</reference>
<dbReference type="Pfam" id="PF13564">
    <property type="entry name" value="DoxX_2"/>
    <property type="match status" value="1"/>
</dbReference>
<dbReference type="AlphaFoldDB" id="A0A193C4B1"/>
<dbReference type="eggNOG" id="ENOG50334SE">
    <property type="taxonomic scope" value="Bacteria"/>
</dbReference>
<dbReference type="GO" id="GO:0016020">
    <property type="term" value="C:membrane"/>
    <property type="evidence" value="ECO:0007669"/>
    <property type="project" value="UniProtKB-SubCell"/>
</dbReference>
<sequence>MAVAQVVLSSLLAAIFAVLGVAKVLRQPSLVARTERLGFGVRAIQGIGALEVAGAAGLVAGLFWPPLGIAAAIGLVALLIGAAVAHLRAGDGGKDVVPPLWLALIAAATAVITIVSP</sequence>
<dbReference type="STRING" id="31958.SD37_29770"/>
<gene>
    <name evidence="6" type="ORF">SD37_29770</name>
</gene>
<organism evidence="6 7">
    <name type="scientific">Amycolatopsis orientalis</name>
    <name type="common">Nocardia orientalis</name>
    <dbReference type="NCBI Taxonomy" id="31958"/>
    <lineage>
        <taxon>Bacteria</taxon>
        <taxon>Bacillati</taxon>
        <taxon>Actinomycetota</taxon>
        <taxon>Actinomycetes</taxon>
        <taxon>Pseudonocardiales</taxon>
        <taxon>Pseudonocardiaceae</taxon>
        <taxon>Amycolatopsis</taxon>
    </lineage>
</organism>
<keyword evidence="7" id="KW-1185">Reference proteome</keyword>
<proteinExistence type="predicted"/>
<comment type="subcellular location">
    <subcellularLocation>
        <location evidence="1">Membrane</location>
        <topology evidence="1">Multi-pass membrane protein</topology>
    </subcellularLocation>
</comment>
<evidence type="ECO:0000256" key="5">
    <source>
        <dbReference type="SAM" id="Phobius"/>
    </source>
</evidence>
<evidence type="ECO:0000256" key="1">
    <source>
        <dbReference type="ARBA" id="ARBA00004141"/>
    </source>
</evidence>
<feature type="transmembrane region" description="Helical" evidence="5">
    <location>
        <begin position="6"/>
        <end position="25"/>
    </location>
</feature>
<evidence type="ECO:0000313" key="6">
    <source>
        <dbReference type="EMBL" id="ANN19396.1"/>
    </source>
</evidence>
<dbReference type="KEGG" id="aori:SD37_29770"/>